<dbReference type="InterPro" id="IPR043502">
    <property type="entry name" value="DNA/RNA_pol_sf"/>
</dbReference>
<dbReference type="Gene3D" id="3.30.70.270">
    <property type="match status" value="1"/>
</dbReference>
<sequence>MAPKRSTKRQKTTGNALDMSNYLNWPASTLREKLTEANINASPSFPLSVLRKLYADNIIDSNADSSSSSLNQQTSVQDTENVPSNSVISSESINSNNLATSSDAPTRATSPSTTCLNTTGSESPIVVQSLMNTVQSLQTMVSSLATMVSAKESNPTAQYSLQNYYQSTETTCSPSTSRKFGTNPEDLPQMDLISPSLRKNIVEGKDVNLASLLIPYFEVRPSEKEKEKDDYRLKRNLTISEFLTSFGKYKRVMSHAFPNRREELDMYEANIIDIFNVYGDRFYEYHKLFSLKSASALAIHKIKVDWSARDRDLIQLIASRARSCSICSEVSHDTKFCPSFQKSEVTPFNNTDRHGRKRTSFNGQEICNNFNSSRRCNRSNCPYQHNKSAVDELLSSEIKKGFLSGPYQTAPFQQYRVSPLGIAERKYSKKKRLIVDLSAPHNNDAHPSINDLIDKDECSLSYVSIDDAIKCIKKFGKDALMCKTDISDAFKLIPILPSQYHLFCVKWRNQYYFYTRLAFGCRSSPKIFDQFSQAICWIAENNYGIECILHLLDDFLTIDRPDFPADRTMAVLTMLFNKLNVPLAKNKTMGPDTVMEYLGIILDSHQMQARLPMDKILRIWEMLESFSNKKSCTKRELLQLLGHLNFASRVIIPGRSFVSYLLSLASSVRELHHHVHLNAECREDILMWKLFLEQWNGVSFFYDIERTPADIMQLYTDASSTVGFGGFFQGQWFCDKWPEDLPKEEDKEISMAFRELYPIVIASLLWDGQIQMPSSHCRQPISALPSHGESSLETSSRISALMSSSVSSSTQSVYHSGHQTYTKFTQMNNYSLVATEDTLMHFATYCLDSLNLSYHTIKLYLCGIRYYHLLQGIPNPFTLEDKLPRLQMLLNGIKRQQKPHRPSRKPITTAILHDMVKSLQQGIFTHYSDILMSTVCVVAFFGFLRCAEFTCKSSFDPECNLCFSDLAMHDNHAVLTLKQSKTDPFRKGIDIKLFRTKSTVCPIQQLSTYLSMRNSTFACKSNDPLFIMENGNALTRSRFLEMLKQLLHCSGHSESGITGHSFRIGAATSAAKARIEDHLIKSMGRWSSDSYLRYIRTADSTIQHAQLSMLHSQ</sequence>
<dbReference type="Gene3D" id="1.10.150.130">
    <property type="match status" value="1"/>
</dbReference>
<dbReference type="PROSITE" id="PS50103">
    <property type="entry name" value="ZF_C3H1"/>
    <property type="match status" value="1"/>
</dbReference>
<keyword evidence="2" id="KW-0233">DNA recombination</keyword>
<evidence type="ECO:0000259" key="6">
    <source>
        <dbReference type="PROSITE" id="PS50878"/>
    </source>
</evidence>
<evidence type="ECO:0008006" key="9">
    <source>
        <dbReference type="Google" id="ProtNLM"/>
    </source>
</evidence>
<dbReference type="SUPFAM" id="SSF56672">
    <property type="entry name" value="DNA/RNA polymerases"/>
    <property type="match status" value="1"/>
</dbReference>
<dbReference type="InterPro" id="IPR000571">
    <property type="entry name" value="Znf_CCCH"/>
</dbReference>
<reference evidence="7" key="1">
    <citation type="submission" date="2022-08" db="UniProtKB">
        <authorList>
            <consortium name="EnsemblMetazoa"/>
        </authorList>
    </citation>
    <scope>IDENTIFICATION</scope>
    <source>
        <strain evidence="7">05x7-T-G4-1.051#20</strain>
    </source>
</reference>
<dbReference type="InterPro" id="IPR013762">
    <property type="entry name" value="Integrase-like_cat_sf"/>
</dbReference>
<evidence type="ECO:0000313" key="8">
    <source>
        <dbReference type="Proteomes" id="UP000005408"/>
    </source>
</evidence>
<dbReference type="Proteomes" id="UP000005408">
    <property type="component" value="Unassembled WGS sequence"/>
</dbReference>
<dbReference type="GO" id="GO:0003677">
    <property type="term" value="F:DNA binding"/>
    <property type="evidence" value="ECO:0007669"/>
    <property type="project" value="UniProtKB-KW"/>
</dbReference>
<evidence type="ECO:0000256" key="3">
    <source>
        <dbReference type="PROSITE-ProRule" id="PRU00723"/>
    </source>
</evidence>
<dbReference type="PANTHER" id="PTHR33050:SF8">
    <property type="entry name" value="REVERSE TRANSCRIPTASE DOMAIN-CONTAINING PROTEIN"/>
    <property type="match status" value="1"/>
</dbReference>
<evidence type="ECO:0000256" key="1">
    <source>
        <dbReference type="ARBA" id="ARBA00023125"/>
    </source>
</evidence>
<proteinExistence type="predicted"/>
<evidence type="ECO:0000256" key="2">
    <source>
        <dbReference type="ARBA" id="ARBA00023172"/>
    </source>
</evidence>
<dbReference type="GO" id="GO:0015074">
    <property type="term" value="P:DNA integration"/>
    <property type="evidence" value="ECO:0007669"/>
    <property type="project" value="InterPro"/>
</dbReference>
<organism evidence="7 8">
    <name type="scientific">Magallana gigas</name>
    <name type="common">Pacific oyster</name>
    <name type="synonym">Crassostrea gigas</name>
    <dbReference type="NCBI Taxonomy" id="29159"/>
    <lineage>
        <taxon>Eukaryota</taxon>
        <taxon>Metazoa</taxon>
        <taxon>Spiralia</taxon>
        <taxon>Lophotrochozoa</taxon>
        <taxon>Mollusca</taxon>
        <taxon>Bivalvia</taxon>
        <taxon>Autobranchia</taxon>
        <taxon>Pteriomorphia</taxon>
        <taxon>Ostreida</taxon>
        <taxon>Ostreoidea</taxon>
        <taxon>Ostreidae</taxon>
        <taxon>Magallana</taxon>
    </lineage>
</organism>
<dbReference type="Pfam" id="PF00078">
    <property type="entry name" value="RVT_1"/>
    <property type="match status" value="1"/>
</dbReference>
<name>A0A8W8L4L7_MAGGI</name>
<feature type="zinc finger region" description="C3H1-type" evidence="3">
    <location>
        <begin position="361"/>
        <end position="388"/>
    </location>
</feature>
<feature type="compositionally biased region" description="Basic residues" evidence="4">
    <location>
        <begin position="1"/>
        <end position="11"/>
    </location>
</feature>
<feature type="domain" description="Reverse transcriptase" evidence="6">
    <location>
        <begin position="404"/>
        <end position="602"/>
    </location>
</feature>
<keyword evidence="3" id="KW-0862">Zinc</keyword>
<dbReference type="Gene3D" id="1.10.443.10">
    <property type="entry name" value="Intergrase catalytic core"/>
    <property type="match status" value="1"/>
</dbReference>
<dbReference type="InterPro" id="IPR011010">
    <property type="entry name" value="DNA_brk_join_enz"/>
</dbReference>
<feature type="compositionally biased region" description="Polar residues" evidence="4">
    <location>
        <begin position="70"/>
        <end position="79"/>
    </location>
</feature>
<dbReference type="AlphaFoldDB" id="A0A8W8L4L7"/>
<keyword evidence="3" id="KW-0863">Zinc-finger</keyword>
<keyword evidence="3" id="KW-0479">Metal-binding</keyword>
<dbReference type="InterPro" id="IPR000477">
    <property type="entry name" value="RT_dom"/>
</dbReference>
<dbReference type="SUPFAM" id="SSF56349">
    <property type="entry name" value="DNA breaking-rejoining enzymes"/>
    <property type="match status" value="1"/>
</dbReference>
<dbReference type="InterPro" id="IPR043128">
    <property type="entry name" value="Rev_trsase/Diguanyl_cyclase"/>
</dbReference>
<dbReference type="PROSITE" id="PS50878">
    <property type="entry name" value="RT_POL"/>
    <property type="match status" value="1"/>
</dbReference>
<dbReference type="GO" id="GO:0006310">
    <property type="term" value="P:DNA recombination"/>
    <property type="evidence" value="ECO:0007669"/>
    <property type="project" value="UniProtKB-KW"/>
</dbReference>
<accession>A0A8W8L4L7</accession>
<dbReference type="InterPro" id="IPR010998">
    <property type="entry name" value="Integrase_recombinase_N"/>
</dbReference>
<keyword evidence="8" id="KW-1185">Reference proteome</keyword>
<keyword evidence="1" id="KW-0238">DNA-binding</keyword>
<dbReference type="PANTHER" id="PTHR33050">
    <property type="entry name" value="REVERSE TRANSCRIPTASE DOMAIN-CONTAINING PROTEIN"/>
    <property type="match status" value="1"/>
</dbReference>
<feature type="domain" description="C3H1-type" evidence="5">
    <location>
        <begin position="361"/>
        <end position="388"/>
    </location>
</feature>
<protein>
    <recommendedName>
        <fullName evidence="9">C3H1-type domain-containing protein</fullName>
    </recommendedName>
</protein>
<dbReference type="Gene3D" id="3.10.10.10">
    <property type="entry name" value="HIV Type 1 Reverse Transcriptase, subunit A, domain 1"/>
    <property type="match status" value="1"/>
</dbReference>
<evidence type="ECO:0000259" key="5">
    <source>
        <dbReference type="PROSITE" id="PS50103"/>
    </source>
</evidence>
<dbReference type="EnsemblMetazoa" id="G26580.1">
    <property type="protein sequence ID" value="G26580.1:cds"/>
    <property type="gene ID" value="G26580"/>
</dbReference>
<dbReference type="GO" id="GO:0008270">
    <property type="term" value="F:zinc ion binding"/>
    <property type="evidence" value="ECO:0007669"/>
    <property type="project" value="UniProtKB-KW"/>
</dbReference>
<feature type="region of interest" description="Disordered" evidence="4">
    <location>
        <begin position="1"/>
        <end position="20"/>
    </location>
</feature>
<feature type="region of interest" description="Disordered" evidence="4">
    <location>
        <begin position="62"/>
        <end position="120"/>
    </location>
</feature>
<dbReference type="SUPFAM" id="SSF47823">
    <property type="entry name" value="lambda integrase-like, N-terminal domain"/>
    <property type="match status" value="1"/>
</dbReference>
<feature type="compositionally biased region" description="Low complexity" evidence="4">
    <location>
        <begin position="80"/>
        <end position="97"/>
    </location>
</feature>
<evidence type="ECO:0000256" key="4">
    <source>
        <dbReference type="SAM" id="MobiDB-lite"/>
    </source>
</evidence>
<feature type="compositionally biased region" description="Polar residues" evidence="4">
    <location>
        <begin position="98"/>
        <end position="120"/>
    </location>
</feature>
<evidence type="ECO:0000313" key="7">
    <source>
        <dbReference type="EnsemblMetazoa" id="G26580.1:cds"/>
    </source>
</evidence>
<dbReference type="InterPro" id="IPR052055">
    <property type="entry name" value="Hepadnavirus_pol/RT"/>
</dbReference>